<dbReference type="EMBL" id="JAIWYP010000012">
    <property type="protein sequence ID" value="KAH3730748.1"/>
    <property type="molecule type" value="Genomic_DNA"/>
</dbReference>
<sequence>MCYCGFNGKTQKSGISPPDQVKPQPKQSRKKNMADGGCTADLSGLTQQPQQQSSNSSSI</sequence>
<feature type="region of interest" description="Disordered" evidence="1">
    <location>
        <begin position="1"/>
        <end position="59"/>
    </location>
</feature>
<evidence type="ECO:0000256" key="1">
    <source>
        <dbReference type="SAM" id="MobiDB-lite"/>
    </source>
</evidence>
<protein>
    <submittedName>
        <fullName evidence="2">Uncharacterized protein</fullName>
    </submittedName>
</protein>
<dbReference type="Proteomes" id="UP000828390">
    <property type="component" value="Unassembled WGS sequence"/>
</dbReference>
<dbReference type="AlphaFoldDB" id="A0A9D4CV01"/>
<comment type="caution">
    <text evidence="2">The sequence shown here is derived from an EMBL/GenBank/DDBJ whole genome shotgun (WGS) entry which is preliminary data.</text>
</comment>
<keyword evidence="3" id="KW-1185">Reference proteome</keyword>
<reference evidence="2" key="1">
    <citation type="journal article" date="2019" name="bioRxiv">
        <title>The Genome of the Zebra Mussel, Dreissena polymorpha: A Resource for Invasive Species Research.</title>
        <authorList>
            <person name="McCartney M.A."/>
            <person name="Auch B."/>
            <person name="Kono T."/>
            <person name="Mallez S."/>
            <person name="Zhang Y."/>
            <person name="Obille A."/>
            <person name="Becker A."/>
            <person name="Abrahante J.E."/>
            <person name="Garbe J."/>
            <person name="Badalamenti J.P."/>
            <person name="Herman A."/>
            <person name="Mangelson H."/>
            <person name="Liachko I."/>
            <person name="Sullivan S."/>
            <person name="Sone E.D."/>
            <person name="Koren S."/>
            <person name="Silverstein K.A.T."/>
            <person name="Beckman K.B."/>
            <person name="Gohl D.M."/>
        </authorList>
    </citation>
    <scope>NUCLEOTIDE SEQUENCE</scope>
    <source>
        <strain evidence="2">Duluth1</strain>
        <tissue evidence="2">Whole animal</tissue>
    </source>
</reference>
<organism evidence="2 3">
    <name type="scientific">Dreissena polymorpha</name>
    <name type="common">Zebra mussel</name>
    <name type="synonym">Mytilus polymorpha</name>
    <dbReference type="NCBI Taxonomy" id="45954"/>
    <lineage>
        <taxon>Eukaryota</taxon>
        <taxon>Metazoa</taxon>
        <taxon>Spiralia</taxon>
        <taxon>Lophotrochozoa</taxon>
        <taxon>Mollusca</taxon>
        <taxon>Bivalvia</taxon>
        <taxon>Autobranchia</taxon>
        <taxon>Heteroconchia</taxon>
        <taxon>Euheterodonta</taxon>
        <taxon>Imparidentia</taxon>
        <taxon>Neoheterodontei</taxon>
        <taxon>Myida</taxon>
        <taxon>Dreissenoidea</taxon>
        <taxon>Dreissenidae</taxon>
        <taxon>Dreissena</taxon>
    </lineage>
</organism>
<proteinExistence type="predicted"/>
<reference evidence="2" key="2">
    <citation type="submission" date="2020-11" db="EMBL/GenBank/DDBJ databases">
        <authorList>
            <person name="McCartney M.A."/>
            <person name="Auch B."/>
            <person name="Kono T."/>
            <person name="Mallez S."/>
            <person name="Becker A."/>
            <person name="Gohl D.M."/>
            <person name="Silverstein K.A.T."/>
            <person name="Koren S."/>
            <person name="Bechman K.B."/>
            <person name="Herman A."/>
            <person name="Abrahante J.E."/>
            <person name="Garbe J."/>
        </authorList>
    </citation>
    <scope>NUCLEOTIDE SEQUENCE</scope>
    <source>
        <strain evidence="2">Duluth1</strain>
        <tissue evidence="2">Whole animal</tissue>
    </source>
</reference>
<name>A0A9D4CV01_DREPO</name>
<gene>
    <name evidence="2" type="ORF">DPMN_056741</name>
</gene>
<evidence type="ECO:0000313" key="3">
    <source>
        <dbReference type="Proteomes" id="UP000828390"/>
    </source>
</evidence>
<accession>A0A9D4CV01</accession>
<evidence type="ECO:0000313" key="2">
    <source>
        <dbReference type="EMBL" id="KAH3730748.1"/>
    </source>
</evidence>
<feature type="compositionally biased region" description="Low complexity" evidence="1">
    <location>
        <begin position="47"/>
        <end position="59"/>
    </location>
</feature>